<dbReference type="InterPro" id="IPR000979">
    <property type="entry name" value="Phosphodiesterase_MJ0936/Vps29"/>
</dbReference>
<evidence type="ECO:0000313" key="4">
    <source>
        <dbReference type="EMBL" id="MDG3008045.1"/>
    </source>
</evidence>
<keyword evidence="5" id="KW-1185">Reference proteome</keyword>
<dbReference type="PANTHER" id="PTHR43165">
    <property type="entry name" value="METALLOPHOSPHOESTERASE"/>
    <property type="match status" value="1"/>
</dbReference>
<reference evidence="4 5" key="1">
    <citation type="submission" date="2023-03" db="EMBL/GenBank/DDBJ databases">
        <title>Paludisphaera mucosa sp. nov. a novel planctomycete from northern fen.</title>
        <authorList>
            <person name="Ivanova A."/>
        </authorList>
    </citation>
    <scope>NUCLEOTIDE SEQUENCE [LARGE SCALE GENOMIC DNA]</scope>
    <source>
        <strain evidence="4 5">Pla2</strain>
    </source>
</reference>
<dbReference type="SUPFAM" id="SSF56300">
    <property type="entry name" value="Metallo-dependent phosphatases"/>
    <property type="match status" value="1"/>
</dbReference>
<dbReference type="InterPro" id="IPR053193">
    <property type="entry name" value="MetalloPDE_YfcE-like"/>
</dbReference>
<dbReference type="EMBL" id="JARRAG010000002">
    <property type="protein sequence ID" value="MDG3008045.1"/>
    <property type="molecule type" value="Genomic_DNA"/>
</dbReference>
<dbReference type="PANTHER" id="PTHR43165:SF1">
    <property type="entry name" value="PHOSPHODIESTERASE MJ0936"/>
    <property type="match status" value="1"/>
</dbReference>
<dbReference type="Proteomes" id="UP001216907">
    <property type="component" value="Unassembled WGS sequence"/>
</dbReference>
<sequence length="161" mass="17458">MRIGILSDTHDQVARTGRAVAALLAAGAEALIHCGDLTIPDVVAECVGAPAYFVFGNCDYDLDALRLAMRRIGATCLEQGGLIELAGRRIAVAHGDSRREIDRLAADAPDYFLSGHTHHRRDQREGPVRFLNPGALYRAQTFTVGLLDLASDEYTSLTIPR</sequence>
<protein>
    <recommendedName>
        <fullName evidence="2">Phosphoesterase</fullName>
        <ecNumber evidence="2">3.1.4.-</ecNumber>
    </recommendedName>
</protein>
<evidence type="ECO:0000256" key="1">
    <source>
        <dbReference type="ARBA" id="ARBA00008950"/>
    </source>
</evidence>
<dbReference type="InterPro" id="IPR024654">
    <property type="entry name" value="Calcineurin-like_PHP_lpxH"/>
</dbReference>
<dbReference type="Gene3D" id="3.60.21.10">
    <property type="match status" value="1"/>
</dbReference>
<comment type="cofactor">
    <cofactor evidence="2">
        <name>a divalent metal cation</name>
        <dbReference type="ChEBI" id="CHEBI:60240"/>
    </cofactor>
</comment>
<feature type="domain" description="Calcineurin-like phosphoesterase" evidence="3">
    <location>
        <begin position="1"/>
        <end position="150"/>
    </location>
</feature>
<keyword evidence="2" id="KW-0479">Metal-binding</keyword>
<comment type="caution">
    <text evidence="4">The sequence shown here is derived from an EMBL/GenBank/DDBJ whole genome shotgun (WGS) entry which is preliminary data.</text>
</comment>
<dbReference type="InterPro" id="IPR029052">
    <property type="entry name" value="Metallo-depent_PP-like"/>
</dbReference>
<evidence type="ECO:0000313" key="5">
    <source>
        <dbReference type="Proteomes" id="UP001216907"/>
    </source>
</evidence>
<gene>
    <name evidence="4" type="ORF">PZE19_30135</name>
</gene>
<evidence type="ECO:0000259" key="3">
    <source>
        <dbReference type="Pfam" id="PF12850"/>
    </source>
</evidence>
<dbReference type="NCBIfam" id="TIGR00040">
    <property type="entry name" value="yfcE"/>
    <property type="match status" value="1"/>
</dbReference>
<organism evidence="4 5">
    <name type="scientific">Paludisphaera mucosa</name>
    <dbReference type="NCBI Taxonomy" id="3030827"/>
    <lineage>
        <taxon>Bacteria</taxon>
        <taxon>Pseudomonadati</taxon>
        <taxon>Planctomycetota</taxon>
        <taxon>Planctomycetia</taxon>
        <taxon>Isosphaerales</taxon>
        <taxon>Isosphaeraceae</taxon>
        <taxon>Paludisphaera</taxon>
    </lineage>
</organism>
<dbReference type="Pfam" id="PF12850">
    <property type="entry name" value="Metallophos_2"/>
    <property type="match status" value="1"/>
</dbReference>
<evidence type="ECO:0000256" key="2">
    <source>
        <dbReference type="RuleBase" id="RU362039"/>
    </source>
</evidence>
<accession>A0ABT6FKH3</accession>
<dbReference type="RefSeq" id="WP_277864313.1">
    <property type="nucleotide sequence ID" value="NZ_JARRAG010000002.1"/>
</dbReference>
<comment type="similarity">
    <text evidence="1 2">Belongs to the metallophosphoesterase superfamily. YfcE family.</text>
</comment>
<proteinExistence type="inferred from homology"/>
<dbReference type="EC" id="3.1.4.-" evidence="2"/>
<name>A0ABT6FKH3_9BACT</name>